<dbReference type="Gene3D" id="3.30.56.30">
    <property type="entry name" value="Signal recognition particle, SRP19-like subunit"/>
    <property type="match status" value="1"/>
</dbReference>
<evidence type="ECO:0000256" key="1">
    <source>
        <dbReference type="ARBA" id="ARBA00004496"/>
    </source>
</evidence>
<keyword evidence="3" id="KW-0733">Signal recognition particle</keyword>
<comment type="subcellular location">
    <subcellularLocation>
        <location evidence="1">Cytoplasm</location>
    </subcellularLocation>
</comment>
<organism evidence="5 6">
    <name type="scientific">Babesia ovis</name>
    <dbReference type="NCBI Taxonomy" id="5869"/>
    <lineage>
        <taxon>Eukaryota</taxon>
        <taxon>Sar</taxon>
        <taxon>Alveolata</taxon>
        <taxon>Apicomplexa</taxon>
        <taxon>Aconoidasida</taxon>
        <taxon>Piroplasmida</taxon>
        <taxon>Babesiidae</taxon>
        <taxon>Babesia</taxon>
    </lineage>
</organism>
<gene>
    <name evidence="5" type="ORF">BaOVIS_027860</name>
</gene>
<keyword evidence="6" id="KW-1185">Reference proteome</keyword>
<dbReference type="PANTHER" id="PTHR17453">
    <property type="entry name" value="SIGNAL RECOGNITION PARTICLE 19 KD PROTEIN"/>
    <property type="match status" value="1"/>
</dbReference>
<keyword evidence="4" id="KW-0687">Ribonucleoprotein</keyword>
<dbReference type="Proteomes" id="UP001057455">
    <property type="component" value="Unassembled WGS sequence"/>
</dbReference>
<dbReference type="PANTHER" id="PTHR17453:SF0">
    <property type="entry name" value="SIGNAL RECOGNITION PARTICLE 19 KDA PROTEIN"/>
    <property type="match status" value="1"/>
</dbReference>
<dbReference type="InterPro" id="IPR036521">
    <property type="entry name" value="SRP19-like_sf"/>
</dbReference>
<dbReference type="OrthoDB" id="2190947at2759"/>
<evidence type="ECO:0000256" key="4">
    <source>
        <dbReference type="ARBA" id="ARBA00023274"/>
    </source>
</evidence>
<evidence type="ECO:0000256" key="2">
    <source>
        <dbReference type="ARBA" id="ARBA00022490"/>
    </source>
</evidence>
<name>A0A9W5TEG2_BABOV</name>
<dbReference type="AlphaFoldDB" id="A0A9W5TEG2"/>
<dbReference type="GO" id="GO:0006617">
    <property type="term" value="P:SRP-dependent cotranslational protein targeting to membrane, signal sequence recognition"/>
    <property type="evidence" value="ECO:0007669"/>
    <property type="project" value="TreeGrafter"/>
</dbReference>
<evidence type="ECO:0000256" key="3">
    <source>
        <dbReference type="ARBA" id="ARBA00023135"/>
    </source>
</evidence>
<dbReference type="Pfam" id="PF01922">
    <property type="entry name" value="SRP19"/>
    <property type="match status" value="1"/>
</dbReference>
<protein>
    <submittedName>
        <fullName evidence="5">Signal recognition particle 19 kDa</fullName>
    </submittedName>
</protein>
<dbReference type="SUPFAM" id="SSF69695">
    <property type="entry name" value="SRP19"/>
    <property type="match status" value="1"/>
</dbReference>
<accession>A0A9W5TEG2</accession>
<proteinExistence type="predicted"/>
<sequence length="129" mass="14410">MASDYSEEARSKWTILYPTYFDKKASVSGGRRVNKSLAIENPRMEDIGAVCEKLKVPYVLEADKLYPRDCMNPGRIRVYFLHPTSESKATTKTAFIQEIAPLIAQVKSCQKTVATSSNSSKASKKKKGK</sequence>
<evidence type="ECO:0000313" key="5">
    <source>
        <dbReference type="EMBL" id="GFE55382.1"/>
    </source>
</evidence>
<evidence type="ECO:0000313" key="6">
    <source>
        <dbReference type="Proteomes" id="UP001057455"/>
    </source>
</evidence>
<dbReference type="InterPro" id="IPR002778">
    <property type="entry name" value="Signal_recog_particle_SRP19"/>
</dbReference>
<comment type="caution">
    <text evidence="5">The sequence shown here is derived from an EMBL/GenBank/DDBJ whole genome shotgun (WGS) entry which is preliminary data.</text>
</comment>
<reference evidence="5" key="1">
    <citation type="submission" date="2019-12" db="EMBL/GenBank/DDBJ databases">
        <title>Genome sequence of Babesia ovis.</title>
        <authorList>
            <person name="Yamagishi J."/>
            <person name="Sevinc F."/>
            <person name="Xuan X."/>
        </authorList>
    </citation>
    <scope>NUCLEOTIDE SEQUENCE</scope>
    <source>
        <strain evidence="5">Selcuk</strain>
    </source>
</reference>
<dbReference type="GO" id="GO:0005786">
    <property type="term" value="C:signal recognition particle, endoplasmic reticulum targeting"/>
    <property type="evidence" value="ECO:0007669"/>
    <property type="project" value="UniProtKB-KW"/>
</dbReference>
<dbReference type="GO" id="GO:0008312">
    <property type="term" value="F:7S RNA binding"/>
    <property type="evidence" value="ECO:0007669"/>
    <property type="project" value="InterPro"/>
</dbReference>
<keyword evidence="2" id="KW-0963">Cytoplasm</keyword>
<dbReference type="EMBL" id="BLIY01000020">
    <property type="protein sequence ID" value="GFE55382.1"/>
    <property type="molecule type" value="Genomic_DNA"/>
</dbReference>